<comment type="caution">
    <text evidence="1">The sequence shown here is derived from an EMBL/GenBank/DDBJ whole genome shotgun (WGS) entry which is preliminary data.</text>
</comment>
<dbReference type="Gene3D" id="1.10.238.160">
    <property type="match status" value="1"/>
</dbReference>
<evidence type="ECO:0000313" key="1">
    <source>
        <dbReference type="EMBL" id="RTR38625.1"/>
    </source>
</evidence>
<sequence>MSIEKALGCVPVSKSTIYRWVKDGLFPEPIRENGRTIGWRAMDVFNWLHQEWKRKNGIT</sequence>
<protein>
    <submittedName>
        <fullName evidence="1">AlpA family phage regulatory protein</fullName>
    </submittedName>
</protein>
<evidence type="ECO:0000313" key="2">
    <source>
        <dbReference type="Proteomes" id="UP000267448"/>
    </source>
</evidence>
<proteinExistence type="predicted"/>
<dbReference type="AlphaFoldDB" id="A0A431WTR6"/>
<dbReference type="InterPro" id="IPR009061">
    <property type="entry name" value="DNA-bd_dom_put_sf"/>
</dbReference>
<dbReference type="InterPro" id="IPR010260">
    <property type="entry name" value="AlpA"/>
</dbReference>
<name>A0A431WTR6_9GAMM</name>
<dbReference type="OrthoDB" id="5298532at2"/>
<organism evidence="1 2">
    <name type="scientific">Shewanella canadensis</name>
    <dbReference type="NCBI Taxonomy" id="271096"/>
    <lineage>
        <taxon>Bacteria</taxon>
        <taxon>Pseudomonadati</taxon>
        <taxon>Pseudomonadota</taxon>
        <taxon>Gammaproteobacteria</taxon>
        <taxon>Alteromonadales</taxon>
        <taxon>Shewanellaceae</taxon>
        <taxon>Shewanella</taxon>
    </lineage>
</organism>
<dbReference type="Pfam" id="PF05930">
    <property type="entry name" value="Phage_AlpA"/>
    <property type="match status" value="1"/>
</dbReference>
<dbReference type="Proteomes" id="UP000267448">
    <property type="component" value="Unassembled WGS sequence"/>
</dbReference>
<dbReference type="EMBL" id="RXNU01000006">
    <property type="protein sequence ID" value="RTR38625.1"/>
    <property type="molecule type" value="Genomic_DNA"/>
</dbReference>
<keyword evidence="2" id="KW-1185">Reference proteome</keyword>
<dbReference type="SUPFAM" id="SSF46955">
    <property type="entry name" value="Putative DNA-binding domain"/>
    <property type="match status" value="1"/>
</dbReference>
<gene>
    <name evidence="1" type="ORF">EKG38_13040</name>
</gene>
<accession>A0A431WTR6</accession>
<reference evidence="1 2" key="1">
    <citation type="submission" date="2018-12" db="EMBL/GenBank/DDBJ databases">
        <authorList>
            <person name="Yu L."/>
        </authorList>
    </citation>
    <scope>NUCLEOTIDE SEQUENCE [LARGE SCALE GENOMIC DNA]</scope>
    <source>
        <strain evidence="1 2">HAW-EB2</strain>
    </source>
</reference>